<dbReference type="InParanoid" id="A0A0C2S9A0"/>
<keyword evidence="2" id="KW-1185">Reference proteome</keyword>
<dbReference type="STRING" id="946122.A0A0C2S9A0"/>
<dbReference type="EMBL" id="KN818316">
    <property type="protein sequence ID" value="KIL59380.1"/>
    <property type="molecule type" value="Genomic_DNA"/>
</dbReference>
<dbReference type="AlphaFoldDB" id="A0A0C2S9A0"/>
<accession>A0A0C2S9A0</accession>
<evidence type="ECO:0000313" key="2">
    <source>
        <dbReference type="Proteomes" id="UP000054549"/>
    </source>
</evidence>
<sequence>MRQFLLPTRAVLNVVLNRPQPHIGLANRQYSTSYHGSLSHTLTGSPTDSSWLYGCHESSEETHSQVELLLRLVTKKRFGAAERVFFSIADAGEMPEIPLHPVFEHAALSALQWDDESRRVQQFITWFNLVPDIYHPDSVVSSAKNAGRPMPKQPFHRTMDTLFRAGKPTANLSLINSFALVCASKGYIRSVYGWVVPFLAAQPVSSTALVDFLIAMEKDAVDYETAYSARRARVLTSQLRAAAVELMSRSGRHAAVQKIFARNASDQETLLPSTVYDYAIQRLEQSIGEEGRGGRRLSQRVAALKRLREIENAKRYSTTWRPLQQVELKHVSTTFSCSPLR</sequence>
<evidence type="ECO:0000313" key="1">
    <source>
        <dbReference type="EMBL" id="KIL59380.1"/>
    </source>
</evidence>
<dbReference type="HOGENOM" id="CLU_813714_0_0_1"/>
<proteinExistence type="predicted"/>
<reference evidence="1 2" key="1">
    <citation type="submission" date="2014-04" db="EMBL/GenBank/DDBJ databases">
        <title>Evolutionary Origins and Diversification of the Mycorrhizal Mutualists.</title>
        <authorList>
            <consortium name="DOE Joint Genome Institute"/>
            <consortium name="Mycorrhizal Genomics Consortium"/>
            <person name="Kohler A."/>
            <person name="Kuo A."/>
            <person name="Nagy L.G."/>
            <person name="Floudas D."/>
            <person name="Copeland A."/>
            <person name="Barry K.W."/>
            <person name="Cichocki N."/>
            <person name="Veneault-Fourrey C."/>
            <person name="LaButti K."/>
            <person name="Lindquist E.A."/>
            <person name="Lipzen A."/>
            <person name="Lundell T."/>
            <person name="Morin E."/>
            <person name="Murat C."/>
            <person name="Riley R."/>
            <person name="Ohm R."/>
            <person name="Sun H."/>
            <person name="Tunlid A."/>
            <person name="Henrissat B."/>
            <person name="Grigoriev I.V."/>
            <person name="Hibbett D.S."/>
            <person name="Martin F."/>
        </authorList>
    </citation>
    <scope>NUCLEOTIDE SEQUENCE [LARGE SCALE GENOMIC DNA]</scope>
    <source>
        <strain evidence="1 2">Koide BX008</strain>
    </source>
</reference>
<protein>
    <submittedName>
        <fullName evidence="1">Uncharacterized protein</fullName>
    </submittedName>
</protein>
<gene>
    <name evidence="1" type="ORF">M378DRAFT_169301</name>
</gene>
<name>A0A0C2S9A0_AMAMK</name>
<organism evidence="1 2">
    <name type="scientific">Amanita muscaria (strain Koide BX008)</name>
    <dbReference type="NCBI Taxonomy" id="946122"/>
    <lineage>
        <taxon>Eukaryota</taxon>
        <taxon>Fungi</taxon>
        <taxon>Dikarya</taxon>
        <taxon>Basidiomycota</taxon>
        <taxon>Agaricomycotina</taxon>
        <taxon>Agaricomycetes</taxon>
        <taxon>Agaricomycetidae</taxon>
        <taxon>Agaricales</taxon>
        <taxon>Pluteineae</taxon>
        <taxon>Amanitaceae</taxon>
        <taxon>Amanita</taxon>
    </lineage>
</organism>
<dbReference type="Proteomes" id="UP000054549">
    <property type="component" value="Unassembled WGS sequence"/>
</dbReference>
<dbReference type="OrthoDB" id="185373at2759"/>